<dbReference type="InterPro" id="IPR033116">
    <property type="entry name" value="TRYPSIN_SER"/>
</dbReference>
<proteinExistence type="inferred from homology"/>
<dbReference type="Proteomes" id="UP000007151">
    <property type="component" value="Unassembled WGS sequence"/>
</dbReference>
<dbReference type="PROSITE" id="PS00134">
    <property type="entry name" value="TRYPSIN_HIS"/>
    <property type="match status" value="1"/>
</dbReference>
<dbReference type="PROSITE" id="PS50240">
    <property type="entry name" value="TRYPSIN_DOM"/>
    <property type="match status" value="1"/>
</dbReference>
<dbReference type="GO" id="GO:0006508">
    <property type="term" value="P:proteolysis"/>
    <property type="evidence" value="ECO:0007669"/>
    <property type="project" value="UniProtKB-KW"/>
</dbReference>
<evidence type="ECO:0000256" key="5">
    <source>
        <dbReference type="ARBA" id="ARBA00023157"/>
    </source>
</evidence>
<feature type="domain" description="Peptidase S1" evidence="7">
    <location>
        <begin position="12"/>
        <end position="258"/>
    </location>
</feature>
<keyword evidence="3 6" id="KW-0378">Hydrolase</keyword>
<dbReference type="AlphaFoldDB" id="A0A212FKE6"/>
<dbReference type="eggNOG" id="KOG3627">
    <property type="taxonomic scope" value="Eukaryota"/>
</dbReference>
<dbReference type="KEGG" id="dpl:KGM_210146"/>
<dbReference type="SMART" id="SM00020">
    <property type="entry name" value="Tryp_SPc"/>
    <property type="match status" value="1"/>
</dbReference>
<dbReference type="PANTHER" id="PTHR24276:SF98">
    <property type="entry name" value="FI18310P1-RELATED"/>
    <property type="match status" value="1"/>
</dbReference>
<evidence type="ECO:0000256" key="2">
    <source>
        <dbReference type="ARBA" id="ARBA00022670"/>
    </source>
</evidence>
<evidence type="ECO:0000313" key="9">
    <source>
        <dbReference type="Proteomes" id="UP000007151"/>
    </source>
</evidence>
<comment type="similarity">
    <text evidence="1">Belongs to the peptidase S1 family.</text>
</comment>
<dbReference type="PRINTS" id="PR00722">
    <property type="entry name" value="CHYMOTRYPSIN"/>
</dbReference>
<dbReference type="SUPFAM" id="SSF50494">
    <property type="entry name" value="Trypsin-like serine proteases"/>
    <property type="match status" value="1"/>
</dbReference>
<organism evidence="8 9">
    <name type="scientific">Danaus plexippus plexippus</name>
    <dbReference type="NCBI Taxonomy" id="278856"/>
    <lineage>
        <taxon>Eukaryota</taxon>
        <taxon>Metazoa</taxon>
        <taxon>Ecdysozoa</taxon>
        <taxon>Arthropoda</taxon>
        <taxon>Hexapoda</taxon>
        <taxon>Insecta</taxon>
        <taxon>Pterygota</taxon>
        <taxon>Neoptera</taxon>
        <taxon>Endopterygota</taxon>
        <taxon>Lepidoptera</taxon>
        <taxon>Glossata</taxon>
        <taxon>Ditrysia</taxon>
        <taxon>Papilionoidea</taxon>
        <taxon>Nymphalidae</taxon>
        <taxon>Danainae</taxon>
        <taxon>Danaini</taxon>
        <taxon>Danaina</taxon>
        <taxon>Danaus</taxon>
        <taxon>Danaus</taxon>
    </lineage>
</organism>
<keyword evidence="4 6" id="KW-0720">Serine protease</keyword>
<evidence type="ECO:0000256" key="3">
    <source>
        <dbReference type="ARBA" id="ARBA00022801"/>
    </source>
</evidence>
<accession>A0A212FKE6</accession>
<keyword evidence="9" id="KW-1185">Reference proteome</keyword>
<protein>
    <submittedName>
        <fullName evidence="8">Serine protease 48</fullName>
    </submittedName>
</protein>
<reference evidence="8 9" key="1">
    <citation type="journal article" date="2011" name="Cell">
        <title>The monarch butterfly genome yields insights into long-distance migration.</title>
        <authorList>
            <person name="Zhan S."/>
            <person name="Merlin C."/>
            <person name="Boore J.L."/>
            <person name="Reppert S.M."/>
        </authorList>
    </citation>
    <scope>NUCLEOTIDE SEQUENCE [LARGE SCALE GENOMIC DNA]</scope>
    <source>
        <strain evidence="8">F-2</strain>
    </source>
</reference>
<dbReference type="InterPro" id="IPR018114">
    <property type="entry name" value="TRYPSIN_HIS"/>
</dbReference>
<keyword evidence="5" id="KW-1015">Disulfide bond</keyword>
<dbReference type="InterPro" id="IPR050430">
    <property type="entry name" value="Peptidase_S1"/>
</dbReference>
<comment type="caution">
    <text evidence="8">The sequence shown here is derived from an EMBL/GenBank/DDBJ whole genome shotgun (WGS) entry which is preliminary data.</text>
</comment>
<sequence length="265" mass="29157">MLCQYCEQGLRILGGRDAFKDEFPYVVRLEEKLLQSATEDKIIHFRQICTGSALTSVWVLSAAHCTDQDFKRSLRKNKAFVRYNSHFPNITGFVTPVTKYIMQPGYIELRGTVKTADVVLIHCVKIKISHFGRVNAVDFKSLMGHEALSVGFGSINASSFEKPLQVLKGMLSKCTDKELVDMGYPIICLSRPCVLTATICGGDSGGPVVHESGIVGVHSSSFDDCDEHTEHLELTPGSSAAIITPVSPVIDWITNIIMSKNEDDS</sequence>
<dbReference type="InParanoid" id="A0A212FKE6"/>
<dbReference type="PROSITE" id="PS00135">
    <property type="entry name" value="TRYPSIN_SER"/>
    <property type="match status" value="1"/>
</dbReference>
<evidence type="ECO:0000256" key="1">
    <source>
        <dbReference type="ARBA" id="ARBA00007664"/>
    </source>
</evidence>
<dbReference type="Pfam" id="PF00089">
    <property type="entry name" value="Trypsin"/>
    <property type="match status" value="1"/>
</dbReference>
<dbReference type="InterPro" id="IPR009003">
    <property type="entry name" value="Peptidase_S1_PA"/>
</dbReference>
<evidence type="ECO:0000256" key="4">
    <source>
        <dbReference type="ARBA" id="ARBA00022825"/>
    </source>
</evidence>
<dbReference type="Gene3D" id="2.40.10.10">
    <property type="entry name" value="Trypsin-like serine proteases"/>
    <property type="match status" value="1"/>
</dbReference>
<dbReference type="EMBL" id="AGBW02008092">
    <property type="protein sequence ID" value="OWR54169.1"/>
    <property type="molecule type" value="Genomic_DNA"/>
</dbReference>
<gene>
    <name evidence="8" type="ORF">KGM_210146</name>
</gene>
<dbReference type="InterPro" id="IPR001314">
    <property type="entry name" value="Peptidase_S1A"/>
</dbReference>
<evidence type="ECO:0000259" key="7">
    <source>
        <dbReference type="PROSITE" id="PS50240"/>
    </source>
</evidence>
<evidence type="ECO:0000256" key="6">
    <source>
        <dbReference type="RuleBase" id="RU363034"/>
    </source>
</evidence>
<dbReference type="InterPro" id="IPR043504">
    <property type="entry name" value="Peptidase_S1_PA_chymotrypsin"/>
</dbReference>
<dbReference type="GO" id="GO:0004252">
    <property type="term" value="F:serine-type endopeptidase activity"/>
    <property type="evidence" value="ECO:0007669"/>
    <property type="project" value="InterPro"/>
</dbReference>
<evidence type="ECO:0000313" key="8">
    <source>
        <dbReference type="EMBL" id="OWR54169.1"/>
    </source>
</evidence>
<name>A0A212FKE6_DANPL</name>
<dbReference type="PANTHER" id="PTHR24276">
    <property type="entry name" value="POLYSERASE-RELATED"/>
    <property type="match status" value="1"/>
</dbReference>
<dbReference type="InterPro" id="IPR001254">
    <property type="entry name" value="Trypsin_dom"/>
</dbReference>
<keyword evidence="2 6" id="KW-0645">Protease</keyword>